<feature type="region of interest" description="Disordered" evidence="1">
    <location>
        <begin position="252"/>
        <end position="272"/>
    </location>
</feature>
<reference evidence="2 3" key="1">
    <citation type="submission" date="2018-03" db="EMBL/GenBank/DDBJ databases">
        <title>The draft genome of Sphingosinicella sp. GL-C-18.</title>
        <authorList>
            <person name="Liu L."/>
            <person name="Li L."/>
            <person name="Liang L."/>
            <person name="Zhang X."/>
            <person name="Wang T."/>
        </authorList>
    </citation>
    <scope>NUCLEOTIDE SEQUENCE [LARGE SCALE GENOMIC DNA]</scope>
    <source>
        <strain evidence="2 3">GL-C-18</strain>
    </source>
</reference>
<accession>A0A2P7QST8</accession>
<dbReference type="OrthoDB" id="6017951at2"/>
<organism evidence="2 3">
    <name type="scientific">Allosphingosinicella deserti</name>
    <dbReference type="NCBI Taxonomy" id="2116704"/>
    <lineage>
        <taxon>Bacteria</taxon>
        <taxon>Pseudomonadati</taxon>
        <taxon>Pseudomonadota</taxon>
        <taxon>Alphaproteobacteria</taxon>
        <taxon>Sphingomonadales</taxon>
        <taxon>Sphingomonadaceae</taxon>
        <taxon>Allosphingosinicella</taxon>
    </lineage>
</organism>
<name>A0A2P7QST8_9SPHN</name>
<gene>
    <name evidence="2" type="ORF">C7I55_11150</name>
</gene>
<dbReference type="RefSeq" id="WP_106512987.1">
    <property type="nucleotide sequence ID" value="NZ_PXYI01000003.1"/>
</dbReference>
<protein>
    <submittedName>
        <fullName evidence="2">Uncharacterized protein</fullName>
    </submittedName>
</protein>
<dbReference type="AlphaFoldDB" id="A0A2P7QST8"/>
<keyword evidence="3" id="KW-1185">Reference proteome</keyword>
<evidence type="ECO:0000256" key="1">
    <source>
        <dbReference type="SAM" id="MobiDB-lite"/>
    </source>
</evidence>
<evidence type="ECO:0000313" key="2">
    <source>
        <dbReference type="EMBL" id="PSJ41032.1"/>
    </source>
</evidence>
<sequence>MTRDATLRLEDFIQAVQSQLDNAQAAMAIKARNLNLPLTFAIKDINLDLRAHVEFADSEIRIRPAGAGEKEASVFHLVFTAITRPAIEENAIALSEGPDEDSLDELADELTPEERKRLEWAGVRTVRQFQEAEEKGTVRSIGRVTNLPVERLRKALERASAPLVQRVEPVRVAPGNGDTPPLIRVTGRNLIRRGAPPQVRIGDRPVSILSSAPGELLLAPGDDQWAGELSVEPAPALASAMSFDLTAFAPPSIPAPAADRVAPPTPRQETWQ</sequence>
<dbReference type="EMBL" id="PXYI01000003">
    <property type="protein sequence ID" value="PSJ41032.1"/>
    <property type="molecule type" value="Genomic_DNA"/>
</dbReference>
<proteinExistence type="predicted"/>
<comment type="caution">
    <text evidence="2">The sequence shown here is derived from an EMBL/GenBank/DDBJ whole genome shotgun (WGS) entry which is preliminary data.</text>
</comment>
<dbReference type="Proteomes" id="UP000241167">
    <property type="component" value="Unassembled WGS sequence"/>
</dbReference>
<evidence type="ECO:0000313" key="3">
    <source>
        <dbReference type="Proteomes" id="UP000241167"/>
    </source>
</evidence>